<evidence type="ECO:0000256" key="1">
    <source>
        <dbReference type="SAM" id="MobiDB-lite"/>
    </source>
</evidence>
<dbReference type="AlphaFoldDB" id="A0A446BCV4"/>
<organism evidence="2 3">
    <name type="scientific">Thermothielavioides terrestris</name>
    <dbReference type="NCBI Taxonomy" id="2587410"/>
    <lineage>
        <taxon>Eukaryota</taxon>
        <taxon>Fungi</taxon>
        <taxon>Dikarya</taxon>
        <taxon>Ascomycota</taxon>
        <taxon>Pezizomycotina</taxon>
        <taxon>Sordariomycetes</taxon>
        <taxon>Sordariomycetidae</taxon>
        <taxon>Sordariales</taxon>
        <taxon>Chaetomiaceae</taxon>
        <taxon>Thermothielavioides</taxon>
    </lineage>
</organism>
<feature type="compositionally biased region" description="Low complexity" evidence="1">
    <location>
        <begin position="170"/>
        <end position="184"/>
    </location>
</feature>
<dbReference type="EMBL" id="OUUZ01000004">
    <property type="protein sequence ID" value="SPQ20337.1"/>
    <property type="molecule type" value="Genomic_DNA"/>
</dbReference>
<feature type="compositionally biased region" description="Polar residues" evidence="1">
    <location>
        <begin position="158"/>
        <end position="169"/>
    </location>
</feature>
<dbReference type="Proteomes" id="UP000289323">
    <property type="component" value="Unassembled WGS sequence"/>
</dbReference>
<proteinExistence type="predicted"/>
<protein>
    <submittedName>
        <fullName evidence="2">75e0e052-2973-41ec-983c-35fac2ee2d5d</fullName>
    </submittedName>
</protein>
<feature type="compositionally biased region" description="Acidic residues" evidence="1">
    <location>
        <begin position="11"/>
        <end position="20"/>
    </location>
</feature>
<reference evidence="2 3" key="1">
    <citation type="submission" date="2018-04" db="EMBL/GenBank/DDBJ databases">
        <authorList>
            <person name="Huttner S."/>
            <person name="Dainat J."/>
        </authorList>
    </citation>
    <scope>NUCLEOTIDE SEQUENCE [LARGE SCALE GENOMIC DNA]</scope>
</reference>
<feature type="compositionally biased region" description="Basic and acidic residues" evidence="1">
    <location>
        <begin position="110"/>
        <end position="128"/>
    </location>
</feature>
<accession>A0A446BCV4</accession>
<feature type="region of interest" description="Disordered" evidence="1">
    <location>
        <begin position="544"/>
        <end position="637"/>
    </location>
</feature>
<feature type="compositionally biased region" description="Low complexity" evidence="1">
    <location>
        <begin position="129"/>
        <end position="148"/>
    </location>
</feature>
<feature type="compositionally biased region" description="Low complexity" evidence="1">
    <location>
        <begin position="602"/>
        <end position="612"/>
    </location>
</feature>
<gene>
    <name evidence="2" type="ORF">TT172_LOCUS2756</name>
</gene>
<evidence type="ECO:0000313" key="2">
    <source>
        <dbReference type="EMBL" id="SPQ20337.1"/>
    </source>
</evidence>
<sequence>MPYSDNLYSALDDEFDDEPIGEPSSQRGEHGPGLTAARHAGLDTLHAFADTYADPGELVDTEDPHALSPTDGYFGSAPDTPSGTGVPASAQVPHVPNVLVEDPSLQRNTAESKAREAEQERLRSERGSSDSVDGGASAHPSHTTTSASRNGAAATRGLTPTPSVASDSQSAGATYYSPSSASYTGRHDPAANRPQRPHPGEPNMSYPDIDDGFRWNPEFYCKDVQIPRHIQTYDVTFGTDKQLVLLERVVDDDGRRTWDEVHVQGAVILRRSGPETPNSAVTVEVTVTDERLIVSSTWDADSGTLKVSVPHRVEWSHGRPRACVNVKVTVWVPEGSKLKSLEANVVHLDIKLLDNLSLSVADGTKLTSVVGAISAAASTGAAAGTDELIDTGAPESFYFNSRIIDVKTMAAPITGSWPLYDYLGLQSTSGNIKVTLDPKEDDPDLPKPAILYIKTLSGNVDFRAPILAAERTFRIGQVLPAPADRLRAARQAAALLPPRDYRVDVYTTSGDVTGAAAFSADSTFVSTSGTLSLDLLPVLRAEQAEPGGRSVELKTSSTSAEAGAPPPPPPAPYLQGGGGGGKRKFRGKPSYALLKTVQPQEGAAVTTTAGAAGDDDGNGKANGNDSPPPPLRCLSGSHSTASADIRLRYPVSWEGDLSLASLSGSLQVGGDGVRIVKSRIDWPGVNKQILARKGEKGAGETVTVKSTAGNVLVWVGQD</sequence>
<feature type="region of interest" description="Disordered" evidence="1">
    <location>
        <begin position="1"/>
        <end position="39"/>
    </location>
</feature>
<feature type="region of interest" description="Disordered" evidence="1">
    <location>
        <begin position="53"/>
        <end position="209"/>
    </location>
</feature>
<evidence type="ECO:0000313" key="3">
    <source>
        <dbReference type="Proteomes" id="UP000289323"/>
    </source>
</evidence>
<name>A0A446BCV4_9PEZI</name>